<name>A0ABY4F6H6_9BACT</name>
<proteinExistence type="predicted"/>
<evidence type="ECO:0000313" key="1">
    <source>
        <dbReference type="EMBL" id="UOQ52138.1"/>
    </source>
</evidence>
<dbReference type="Pfam" id="PF14081">
    <property type="entry name" value="DUF4262"/>
    <property type="match status" value="1"/>
</dbReference>
<dbReference type="RefSeq" id="WP_244715845.1">
    <property type="nucleotide sequence ID" value="NZ_CP095049.1"/>
</dbReference>
<protein>
    <submittedName>
        <fullName evidence="1">DUF4262 domain-containing protein</fullName>
    </submittedName>
</protein>
<reference evidence="1 2" key="1">
    <citation type="submission" date="2022-04" db="EMBL/GenBank/DDBJ databases">
        <title>Hymenobacter sp. isolated from the air.</title>
        <authorList>
            <person name="Won M."/>
            <person name="Lee C.-M."/>
            <person name="Woen H.-Y."/>
            <person name="Kwon S.-W."/>
        </authorList>
    </citation>
    <scope>NUCLEOTIDE SEQUENCE [LARGE SCALE GENOMIC DNA]</scope>
    <source>
        <strain evidence="2">5116 S-27</strain>
    </source>
</reference>
<evidence type="ECO:0000313" key="2">
    <source>
        <dbReference type="Proteomes" id="UP000831785"/>
    </source>
</evidence>
<dbReference type="InterPro" id="IPR025358">
    <property type="entry name" value="DUF4262"/>
</dbReference>
<accession>A0ABY4F6H6</accession>
<organism evidence="1 2">
    <name type="scientific">Hymenobacter cellulosivorans</name>
    <dbReference type="NCBI Taxonomy" id="2932249"/>
    <lineage>
        <taxon>Bacteria</taxon>
        <taxon>Pseudomonadati</taxon>
        <taxon>Bacteroidota</taxon>
        <taxon>Cytophagia</taxon>
        <taxon>Cytophagales</taxon>
        <taxon>Hymenobacteraceae</taxon>
        <taxon>Hymenobacter</taxon>
    </lineage>
</organism>
<gene>
    <name evidence="1" type="ORF">MUN80_20545</name>
</gene>
<keyword evidence="2" id="KW-1185">Reference proteome</keyword>
<dbReference type="Proteomes" id="UP000831785">
    <property type="component" value="Chromosome"/>
</dbReference>
<dbReference type="EMBL" id="CP095049">
    <property type="protein sequence ID" value="UOQ52138.1"/>
    <property type="molecule type" value="Genomic_DNA"/>
</dbReference>
<sequence length="144" mass="16248">MKNTTRAELAANIKKHRWLVFSVVGDTQPLYSYTVGLFETFGHPEVVLSGLDIDLAQDLLNDIGNTVAQGLVREPDGLYDDVLDNYPCLFKAVPVTAYEQYFGRALVFYGDSTFPVLQCLWPDAQSRFPGDEDYNPFNQEALFK</sequence>